<protein>
    <submittedName>
        <fullName evidence="2">Amidinotransferase</fullName>
    </submittedName>
</protein>
<accession>A0A914E4X9</accession>
<dbReference type="GO" id="GO:0019546">
    <property type="term" value="P:L-arginine deiminase pathway"/>
    <property type="evidence" value="ECO:0007669"/>
    <property type="project" value="TreeGrafter"/>
</dbReference>
<proteinExistence type="predicted"/>
<dbReference type="Proteomes" id="UP000887540">
    <property type="component" value="Unplaced"/>
</dbReference>
<dbReference type="PANTHER" id="PTHR47271:SF2">
    <property type="entry name" value="ARGININE DEIMINASE"/>
    <property type="match status" value="1"/>
</dbReference>
<evidence type="ECO:0000313" key="1">
    <source>
        <dbReference type="Proteomes" id="UP000887540"/>
    </source>
</evidence>
<dbReference type="Gene3D" id="3.75.10.10">
    <property type="entry name" value="L-arginine/glycine Amidinotransferase, Chain A"/>
    <property type="match status" value="1"/>
</dbReference>
<name>A0A914E4X9_9BILA</name>
<dbReference type="WBParaSite" id="ACRNAN_scaffold562.g15864.t1">
    <property type="protein sequence ID" value="ACRNAN_scaffold562.g15864.t1"/>
    <property type="gene ID" value="ACRNAN_scaffold562.g15864"/>
</dbReference>
<dbReference type="SUPFAM" id="SSF55909">
    <property type="entry name" value="Pentein"/>
    <property type="match status" value="1"/>
</dbReference>
<reference evidence="2" key="1">
    <citation type="submission" date="2022-11" db="UniProtKB">
        <authorList>
            <consortium name="WormBaseParasite"/>
        </authorList>
    </citation>
    <scope>IDENTIFICATION</scope>
</reference>
<evidence type="ECO:0000313" key="2">
    <source>
        <dbReference type="WBParaSite" id="ACRNAN_scaffold562.g15864.t1"/>
    </source>
</evidence>
<dbReference type="AlphaFoldDB" id="A0A914E4X9"/>
<dbReference type="Pfam" id="PF19420">
    <property type="entry name" value="DDAH_eukar"/>
    <property type="match status" value="1"/>
</dbReference>
<dbReference type="GO" id="GO:0016990">
    <property type="term" value="F:arginine deiminase activity"/>
    <property type="evidence" value="ECO:0007669"/>
    <property type="project" value="TreeGrafter"/>
</dbReference>
<sequence>MENTKMTAKRAVSELLQRVLMVPPQHFTVEYAINPWMGGVVNKEKAMKQWKDLKLAIENEGVKVLTLDQVQGLPDMVFVCNSGIIYQDRVYLSRFRHKERTGEQKHYLEWFKKNGFKIYGDDYSECFEGGGDACFSDYGLLWAGFGSRTNKNVYQQVSKIGNFETVKCELVNPKFYHLDTCFCPVSEKAALWYPPAFSQATQNEILRRLPESIAVNEKEATAFVCNAITVRKAVISPIGVEQATRDALKRLGFNVVEVDMSEFMKSGGACQCLVLKL</sequence>
<keyword evidence="1" id="KW-1185">Reference proteome</keyword>
<dbReference type="PANTHER" id="PTHR47271">
    <property type="entry name" value="ARGININE DEIMINASE"/>
    <property type="match status" value="1"/>
</dbReference>
<organism evidence="1 2">
    <name type="scientific">Acrobeloides nanus</name>
    <dbReference type="NCBI Taxonomy" id="290746"/>
    <lineage>
        <taxon>Eukaryota</taxon>
        <taxon>Metazoa</taxon>
        <taxon>Ecdysozoa</taxon>
        <taxon>Nematoda</taxon>
        <taxon>Chromadorea</taxon>
        <taxon>Rhabditida</taxon>
        <taxon>Tylenchina</taxon>
        <taxon>Cephalobomorpha</taxon>
        <taxon>Cephaloboidea</taxon>
        <taxon>Cephalobidae</taxon>
        <taxon>Acrobeloides</taxon>
    </lineage>
</organism>